<name>A0A1A7P306_9PAST</name>
<dbReference type="FunFam" id="2.30.30.60:FF:000001">
    <property type="entry name" value="MscS Mechanosensitive ion channel"/>
    <property type="match status" value="1"/>
</dbReference>
<feature type="transmembrane region" description="Helical" evidence="10">
    <location>
        <begin position="712"/>
        <end position="729"/>
    </location>
</feature>
<proteinExistence type="inferred from homology"/>
<feature type="transmembrane region" description="Helical" evidence="10">
    <location>
        <begin position="529"/>
        <end position="552"/>
    </location>
</feature>
<reference evidence="17 18" key="1">
    <citation type="submission" date="2014-11" db="EMBL/GenBank/DDBJ databases">
        <title>Pan-genome of Gallibacterium spp.</title>
        <authorList>
            <person name="Kudirkiene E."/>
            <person name="Bojesen A.M."/>
        </authorList>
    </citation>
    <scope>NUCLEOTIDE SEQUENCE [LARGE SCALE GENOMIC DNA]</scope>
    <source>
        <strain evidence="17 18">F150</strain>
    </source>
</reference>
<feature type="domain" description="Mechanosensitive ion channel MscS C-terminal" evidence="15">
    <location>
        <begin position="1001"/>
        <end position="1083"/>
    </location>
</feature>
<feature type="compositionally biased region" description="Polar residues" evidence="9">
    <location>
        <begin position="257"/>
        <end position="267"/>
    </location>
</feature>
<dbReference type="InterPro" id="IPR049142">
    <property type="entry name" value="MS_channel_1st"/>
</dbReference>
<feature type="transmembrane region" description="Helical" evidence="10">
    <location>
        <begin position="685"/>
        <end position="706"/>
    </location>
</feature>
<comment type="similarity">
    <text evidence="2">Belongs to the MscS (TC 1.A.23) family.</text>
</comment>
<dbReference type="InterPro" id="IPR049278">
    <property type="entry name" value="MS_channel_C"/>
</dbReference>
<keyword evidence="5 11" id="KW-0732">Signal</keyword>
<evidence type="ECO:0000256" key="8">
    <source>
        <dbReference type="SAM" id="Coils"/>
    </source>
</evidence>
<keyword evidence="6 10" id="KW-1133">Transmembrane helix</keyword>
<dbReference type="InterPro" id="IPR006685">
    <property type="entry name" value="MscS_channel_2nd"/>
</dbReference>
<comment type="subcellular location">
    <subcellularLocation>
        <location evidence="1">Cell membrane</location>
        <topology evidence="1">Multi-pass membrane protein</topology>
    </subcellularLocation>
</comment>
<keyword evidence="4 10" id="KW-0812">Transmembrane</keyword>
<dbReference type="OrthoDB" id="9799209at2"/>
<feature type="signal peptide" evidence="11">
    <location>
        <begin position="1"/>
        <end position="23"/>
    </location>
</feature>
<dbReference type="Pfam" id="PF00924">
    <property type="entry name" value="MS_channel_2nd"/>
    <property type="match status" value="1"/>
</dbReference>
<dbReference type="InterPro" id="IPR011066">
    <property type="entry name" value="MscS_channel_C_sf"/>
</dbReference>
<dbReference type="EMBL" id="JTJL01000003">
    <property type="protein sequence ID" value="OBW96215.1"/>
    <property type="molecule type" value="Genomic_DNA"/>
</dbReference>
<dbReference type="PANTHER" id="PTHR30347:SF1">
    <property type="entry name" value="MECHANOSENSITIVE CHANNEL MSCK"/>
    <property type="match status" value="1"/>
</dbReference>
<dbReference type="GO" id="GO:0005886">
    <property type="term" value="C:plasma membrane"/>
    <property type="evidence" value="ECO:0007669"/>
    <property type="project" value="UniProtKB-SubCell"/>
</dbReference>
<keyword evidence="3" id="KW-1003">Cell membrane</keyword>
<evidence type="ECO:0000259" key="12">
    <source>
        <dbReference type="Pfam" id="PF00924"/>
    </source>
</evidence>
<comment type="caution">
    <text evidence="17">The sequence shown here is derived from an EMBL/GenBank/DDBJ whole genome shotgun (WGS) entry which is preliminary data.</text>
</comment>
<dbReference type="Gene3D" id="1.10.287.1260">
    <property type="match status" value="1"/>
</dbReference>
<feature type="transmembrane region" description="Helical" evidence="10">
    <location>
        <begin position="603"/>
        <end position="624"/>
    </location>
</feature>
<evidence type="ECO:0000259" key="13">
    <source>
        <dbReference type="Pfam" id="PF12794"/>
    </source>
</evidence>
<dbReference type="InterPro" id="IPR052702">
    <property type="entry name" value="MscS-like_channel"/>
</dbReference>
<dbReference type="PATRIC" id="fig|505341.3.peg.215"/>
<organism evidence="17 18">
    <name type="scientific">Gallibacterium salpingitidis</name>
    <dbReference type="NCBI Taxonomy" id="505341"/>
    <lineage>
        <taxon>Bacteria</taxon>
        <taxon>Pseudomonadati</taxon>
        <taxon>Pseudomonadota</taxon>
        <taxon>Gammaproteobacteria</taxon>
        <taxon>Pasteurellales</taxon>
        <taxon>Pasteurellaceae</taxon>
        <taxon>Gallibacterium</taxon>
    </lineage>
</organism>
<dbReference type="InterPro" id="IPR010920">
    <property type="entry name" value="LSM_dom_sf"/>
</dbReference>
<sequence length="1115" mass="126241">MSKRFIIVMTFWLTLFAATFANAQIPTATDIQAQIAALKANPNANDAADKKELTALEESLDLLEQLDDQKKQNTDLNNRIKTATVAIPKLQAELTRLKNNNTQSDNSDELAKLSEDTLQKRLEASFQETEKIQSVLNDVASQIVNQQTLPDRIQSILSTNLSRTQTINRTLSDSQLDPILANRYQIELALIDAQNNYNQTLLKESATLNSWYELQRDQQNFYLQQEKIEQQNLQAALNAKRLAASKKQLAQLEKSQENSSDNGNPIIQNELNQNTQLSQQLLNETQASNQLSQESLRIKNVLDNLTQTQRSIDEQISALQGTLVLSRIINQQKQNLPTDQTIDGLGKRITDLRVQIFDLTQSRDAIYTPDNYISHIPHAEELTEAERNTLIDILNERKNIYSNILKSLNAQLNLAITIELNQQQVRLISDDLQQKLQQQSFWVKSNNPIDWDWLAEFPKLALNQVKNISNNIDMTHLSRNLLPMLAFVSFLSLIAGLIYSQKRKLQAWLAKINSQVGTLNADSQWHTPLAIFLTALLVIPYPLLFLIFFVLVGHFTIADPILAWPWTLKMAGYWWLFAFLIELLKPNGLVYRHFGLAKESGDLFLAVLKRSIWAIIFLINTTLFSDMSNTPLNNDVIGEVCTISALIFCVLIIAPRFGYAVKKYQDTQQEEVNNHQHIGPLLLRIIRVLLLLIPVALIILIVLGYYYTALNLISHFVASYLVTVLWVLIKQVSDRTLVVSARRLAYKRLKEQREKNQSKTESSGHAEDIVIDTKDSELALSQVKQQVSRIAEWLLWAVLLSFYYAVWSDLLTVAYHLKSITLWQQTITTETGTVVESITLLNMLLAIFILIVTYVLIRNLAGVLEVLIFSRMKLSQGAPYTITTLLTYFIVAIGAAWAFSTLGMSWSKLQWLFAALSVGLGFGLQEIFANFVSGIIILFERPVRIGDTITIGEYSGTVSKIRIRATTLVDYDGKEVIVPNKAFVTERLTNWALSNTITRLVIKVGVAYGSDLELTKKLLLQAAAECPAVLKEPEPRAYFLVFGASTLDHELRVYVGDLADRLPTTDYLNRKINQLFAEHDIEIAFNQLDVFIKNQDTGEEMKVASSTEDSIKLNQ</sequence>
<evidence type="ECO:0000313" key="18">
    <source>
        <dbReference type="Proteomes" id="UP000092649"/>
    </source>
</evidence>
<evidence type="ECO:0000256" key="7">
    <source>
        <dbReference type="ARBA" id="ARBA00023136"/>
    </source>
</evidence>
<evidence type="ECO:0000256" key="9">
    <source>
        <dbReference type="SAM" id="MobiDB-lite"/>
    </source>
</evidence>
<evidence type="ECO:0000256" key="1">
    <source>
        <dbReference type="ARBA" id="ARBA00004651"/>
    </source>
</evidence>
<dbReference type="SUPFAM" id="SSF82689">
    <property type="entry name" value="Mechanosensitive channel protein MscS (YggB), C-terminal domain"/>
    <property type="match status" value="1"/>
</dbReference>
<dbReference type="Pfam" id="PF12794">
    <property type="entry name" value="MscS_TM"/>
    <property type="match status" value="1"/>
</dbReference>
<dbReference type="InterPro" id="IPR023408">
    <property type="entry name" value="MscS_beta-dom_sf"/>
</dbReference>
<evidence type="ECO:0000256" key="2">
    <source>
        <dbReference type="ARBA" id="ARBA00008017"/>
    </source>
</evidence>
<feature type="transmembrane region" description="Helical" evidence="10">
    <location>
        <begin position="878"/>
        <end position="899"/>
    </location>
</feature>
<feature type="domain" description="Mechanosensitive ion channel MscS" evidence="12">
    <location>
        <begin position="927"/>
        <end position="991"/>
    </location>
</feature>
<dbReference type="PANTHER" id="PTHR30347">
    <property type="entry name" value="POTASSIUM CHANNEL RELATED"/>
    <property type="match status" value="1"/>
</dbReference>
<dbReference type="Pfam" id="PF12795">
    <property type="entry name" value="MscS_porin"/>
    <property type="match status" value="1"/>
</dbReference>
<feature type="transmembrane region" description="Helical" evidence="10">
    <location>
        <begin position="911"/>
        <end position="939"/>
    </location>
</feature>
<feature type="transmembrane region" description="Helical" evidence="10">
    <location>
        <begin position="572"/>
        <end position="591"/>
    </location>
</feature>
<keyword evidence="7 10" id="KW-0472">Membrane</keyword>
<dbReference type="RefSeq" id="WP_066104584.1">
    <property type="nucleotide sequence ID" value="NZ_JTJL01000003.1"/>
</dbReference>
<feature type="domain" description="Mechanosensitive ion channel MscS porin" evidence="14">
    <location>
        <begin position="34"/>
        <end position="262"/>
    </location>
</feature>
<dbReference type="InterPro" id="IPR024393">
    <property type="entry name" value="MscS_porin"/>
</dbReference>
<feature type="coiled-coil region" evidence="8">
    <location>
        <begin position="53"/>
        <end position="100"/>
    </location>
</feature>
<dbReference type="InterPro" id="IPR011014">
    <property type="entry name" value="MscS_channel_TM-2"/>
</dbReference>
<protein>
    <recommendedName>
        <fullName evidence="19">Mechanosensitive channel MscK</fullName>
    </recommendedName>
</protein>
<dbReference type="Gene3D" id="3.30.70.100">
    <property type="match status" value="1"/>
</dbReference>
<gene>
    <name evidence="17" type="ORF">QS62_01075</name>
</gene>
<evidence type="ECO:0000259" key="14">
    <source>
        <dbReference type="Pfam" id="PF12795"/>
    </source>
</evidence>
<accession>A0A1A7P306</accession>
<evidence type="ECO:0000256" key="4">
    <source>
        <dbReference type="ARBA" id="ARBA00022692"/>
    </source>
</evidence>
<evidence type="ECO:0000259" key="15">
    <source>
        <dbReference type="Pfam" id="PF21082"/>
    </source>
</evidence>
<dbReference type="NCBIfam" id="NF008438">
    <property type="entry name" value="PRK11281.1"/>
    <property type="match status" value="1"/>
</dbReference>
<keyword evidence="8" id="KW-0175">Coiled coil</keyword>
<feature type="transmembrane region" description="Helical" evidence="10">
    <location>
        <begin position="837"/>
        <end position="857"/>
    </location>
</feature>
<dbReference type="FunFam" id="1.10.287.1260:FF:000002">
    <property type="entry name" value="Potassium efflux system KefA"/>
    <property type="match status" value="1"/>
</dbReference>
<keyword evidence="18" id="KW-1185">Reference proteome</keyword>
<dbReference type="InterPro" id="IPR006686">
    <property type="entry name" value="MscS_channel_CS"/>
</dbReference>
<feature type="chain" id="PRO_5008510241" description="Mechanosensitive channel MscK" evidence="11">
    <location>
        <begin position="24"/>
        <end position="1115"/>
    </location>
</feature>
<dbReference type="InterPro" id="IPR025692">
    <property type="entry name" value="MscS_IM_dom1"/>
</dbReference>
<dbReference type="PROSITE" id="PS01246">
    <property type="entry name" value="UPF0003"/>
    <property type="match status" value="1"/>
</dbReference>
<feature type="transmembrane region" description="Helical" evidence="10">
    <location>
        <begin position="793"/>
        <end position="817"/>
    </location>
</feature>
<dbReference type="AlphaFoldDB" id="A0A1A7P306"/>
<dbReference type="Proteomes" id="UP000092649">
    <property type="component" value="Unassembled WGS sequence"/>
</dbReference>
<feature type="transmembrane region" description="Helical" evidence="10">
    <location>
        <begin position="636"/>
        <end position="654"/>
    </location>
</feature>
<evidence type="ECO:0000313" key="17">
    <source>
        <dbReference type="EMBL" id="OBW96215.1"/>
    </source>
</evidence>
<dbReference type="SUPFAM" id="SSF50182">
    <property type="entry name" value="Sm-like ribonucleoproteins"/>
    <property type="match status" value="1"/>
</dbReference>
<evidence type="ECO:0000256" key="10">
    <source>
        <dbReference type="SAM" id="Phobius"/>
    </source>
</evidence>
<dbReference type="Pfam" id="PF21082">
    <property type="entry name" value="MS_channel_3rd"/>
    <property type="match status" value="1"/>
</dbReference>
<evidence type="ECO:0000259" key="16">
    <source>
        <dbReference type="Pfam" id="PF21088"/>
    </source>
</evidence>
<dbReference type="Gene3D" id="2.30.30.60">
    <property type="match status" value="1"/>
</dbReference>
<evidence type="ECO:0008006" key="19">
    <source>
        <dbReference type="Google" id="ProtNLM"/>
    </source>
</evidence>
<evidence type="ECO:0000256" key="3">
    <source>
        <dbReference type="ARBA" id="ARBA00022475"/>
    </source>
</evidence>
<evidence type="ECO:0000256" key="11">
    <source>
        <dbReference type="SAM" id="SignalP"/>
    </source>
</evidence>
<feature type="domain" description="Mechanosensitive ion channel transmembrane helices 2/3" evidence="16">
    <location>
        <begin position="884"/>
        <end position="925"/>
    </location>
</feature>
<evidence type="ECO:0000256" key="6">
    <source>
        <dbReference type="ARBA" id="ARBA00022989"/>
    </source>
</evidence>
<feature type="transmembrane region" description="Helical" evidence="10">
    <location>
        <begin position="481"/>
        <end position="499"/>
    </location>
</feature>
<dbReference type="Pfam" id="PF21088">
    <property type="entry name" value="MS_channel_1st"/>
    <property type="match status" value="1"/>
</dbReference>
<dbReference type="SUPFAM" id="SSF82861">
    <property type="entry name" value="Mechanosensitive channel protein MscS (YggB), transmembrane region"/>
    <property type="match status" value="1"/>
</dbReference>
<feature type="region of interest" description="Disordered" evidence="9">
    <location>
        <begin position="248"/>
        <end position="268"/>
    </location>
</feature>
<dbReference type="GO" id="GO:0008381">
    <property type="term" value="F:mechanosensitive monoatomic ion channel activity"/>
    <property type="evidence" value="ECO:0007669"/>
    <property type="project" value="UniProtKB-ARBA"/>
</dbReference>
<dbReference type="GO" id="GO:0009992">
    <property type="term" value="P:intracellular water homeostasis"/>
    <property type="evidence" value="ECO:0007669"/>
    <property type="project" value="TreeGrafter"/>
</dbReference>
<evidence type="ECO:0000256" key="5">
    <source>
        <dbReference type="ARBA" id="ARBA00022729"/>
    </source>
</evidence>
<feature type="domain" description="Mechanosensitive ion channel inner membrane" evidence="13">
    <location>
        <begin position="488"/>
        <end position="823"/>
    </location>
</feature>